<proteinExistence type="predicted"/>
<dbReference type="CDD" id="cd06225">
    <property type="entry name" value="HAMP"/>
    <property type="match status" value="1"/>
</dbReference>
<dbReference type="Pfam" id="PF00512">
    <property type="entry name" value="HisKA"/>
    <property type="match status" value="1"/>
</dbReference>
<evidence type="ECO:0000256" key="9">
    <source>
        <dbReference type="ARBA" id="ARBA00022777"/>
    </source>
</evidence>
<dbReference type="SUPFAM" id="SSF47384">
    <property type="entry name" value="Homodimeric domain of signal transducing histidine kinase"/>
    <property type="match status" value="1"/>
</dbReference>
<feature type="domain" description="HAMP" evidence="16">
    <location>
        <begin position="186"/>
        <end position="238"/>
    </location>
</feature>
<evidence type="ECO:0000259" key="16">
    <source>
        <dbReference type="PROSITE" id="PS50885"/>
    </source>
</evidence>
<sequence length="469" mass="53882">MMKNRTKLWIIMLTSIVFSLILFIWLTTISGNIWNKGYDLNTLNAISQEMLKAIEQQNTYDKDKIQPILDQAHHKHPDLRFEWLASDGSMLYDTSGEIQSYDFKQLADRFINLPNNLWDVNKPITLAYSTSKNGQPYYLFLSLSSDAMKQGQVYFFVRTIKALYSWALPLLLSFLVPYMLSLLFFSSVNRRIGKLNQALNLVNIRSDVVVLEDKSKDEIGQLTRHYNSMAQRIRSQADEIEQFENGRKLLLSNLSHDLRTPLTMILGYAETIHTGSYNNENELKTSAKIILQRSRYMDKLLDQLLDIARLDANALEVHLAAHNLSEMMRKIVAEYMLFLDEQSFSIEVDIPDEDIHVLIDAPLIERAIRNLLDNAIRYGKDGHFLGIGLVEEGDYVCITIKDKGRGIAPEDHELIFERFYRVDGGRSGEGLGIGLSIVKEIVESHQGHIRLISTPHLKTLFMVRLPKNQ</sequence>
<keyword evidence="8" id="KW-0547">Nucleotide-binding</keyword>
<dbReference type="PANTHER" id="PTHR45528:SF1">
    <property type="entry name" value="SENSOR HISTIDINE KINASE CPXA"/>
    <property type="match status" value="1"/>
</dbReference>
<dbReference type="EMBL" id="JACJIP010000014">
    <property type="protein sequence ID" value="MBA9086011.1"/>
    <property type="molecule type" value="Genomic_DNA"/>
</dbReference>
<dbReference type="CDD" id="cd00075">
    <property type="entry name" value="HATPase"/>
    <property type="match status" value="1"/>
</dbReference>
<evidence type="ECO:0000256" key="5">
    <source>
        <dbReference type="ARBA" id="ARBA00022553"/>
    </source>
</evidence>
<keyword evidence="9 17" id="KW-0418">Kinase</keyword>
<dbReference type="Gene3D" id="6.10.340.10">
    <property type="match status" value="1"/>
</dbReference>
<dbReference type="InterPro" id="IPR036097">
    <property type="entry name" value="HisK_dim/P_sf"/>
</dbReference>
<dbReference type="AlphaFoldDB" id="A0A7W3STJ9"/>
<keyword evidence="18" id="KW-1185">Reference proteome</keyword>
<evidence type="ECO:0000256" key="6">
    <source>
        <dbReference type="ARBA" id="ARBA00022679"/>
    </source>
</evidence>
<dbReference type="PROSITE" id="PS50109">
    <property type="entry name" value="HIS_KIN"/>
    <property type="match status" value="1"/>
</dbReference>
<dbReference type="GO" id="GO:0000155">
    <property type="term" value="F:phosphorelay sensor kinase activity"/>
    <property type="evidence" value="ECO:0007669"/>
    <property type="project" value="InterPro"/>
</dbReference>
<keyword evidence="6" id="KW-0808">Transferase</keyword>
<feature type="transmembrane region" description="Helical" evidence="14">
    <location>
        <begin position="7"/>
        <end position="26"/>
    </location>
</feature>
<feature type="domain" description="Histidine kinase" evidence="15">
    <location>
        <begin position="253"/>
        <end position="469"/>
    </location>
</feature>
<keyword evidence="10" id="KW-0067">ATP-binding</keyword>
<protein>
    <recommendedName>
        <fullName evidence="3">histidine kinase</fullName>
        <ecNumber evidence="3">2.7.13.3</ecNumber>
    </recommendedName>
</protein>
<dbReference type="InterPro" id="IPR004358">
    <property type="entry name" value="Sig_transdc_His_kin-like_C"/>
</dbReference>
<dbReference type="InterPro" id="IPR036890">
    <property type="entry name" value="HATPase_C_sf"/>
</dbReference>
<evidence type="ECO:0000259" key="15">
    <source>
        <dbReference type="PROSITE" id="PS50109"/>
    </source>
</evidence>
<accession>A0A7W3STJ9</accession>
<keyword evidence="4" id="KW-1003">Cell membrane</keyword>
<dbReference type="InterPro" id="IPR003594">
    <property type="entry name" value="HATPase_dom"/>
</dbReference>
<dbReference type="InterPro" id="IPR003661">
    <property type="entry name" value="HisK_dim/P_dom"/>
</dbReference>
<dbReference type="GO" id="GO:0005886">
    <property type="term" value="C:plasma membrane"/>
    <property type="evidence" value="ECO:0007669"/>
    <property type="project" value="UniProtKB-SubCell"/>
</dbReference>
<evidence type="ECO:0000256" key="13">
    <source>
        <dbReference type="ARBA" id="ARBA00023136"/>
    </source>
</evidence>
<dbReference type="GO" id="GO:0005524">
    <property type="term" value="F:ATP binding"/>
    <property type="evidence" value="ECO:0007669"/>
    <property type="project" value="UniProtKB-KW"/>
</dbReference>
<evidence type="ECO:0000313" key="17">
    <source>
        <dbReference type="EMBL" id="MBA9086011.1"/>
    </source>
</evidence>
<comment type="catalytic activity">
    <reaction evidence="1">
        <text>ATP + protein L-histidine = ADP + protein N-phospho-L-histidine.</text>
        <dbReference type="EC" id="2.7.13.3"/>
    </reaction>
</comment>
<dbReference type="EC" id="2.7.13.3" evidence="3"/>
<dbReference type="Proteomes" id="UP000567067">
    <property type="component" value="Unassembled WGS sequence"/>
</dbReference>
<evidence type="ECO:0000256" key="4">
    <source>
        <dbReference type="ARBA" id="ARBA00022475"/>
    </source>
</evidence>
<feature type="transmembrane region" description="Helical" evidence="14">
    <location>
        <begin position="163"/>
        <end position="185"/>
    </location>
</feature>
<evidence type="ECO:0000256" key="12">
    <source>
        <dbReference type="ARBA" id="ARBA00023012"/>
    </source>
</evidence>
<dbReference type="PROSITE" id="PS50885">
    <property type="entry name" value="HAMP"/>
    <property type="match status" value="1"/>
</dbReference>
<dbReference type="PANTHER" id="PTHR45528">
    <property type="entry name" value="SENSOR HISTIDINE KINASE CPXA"/>
    <property type="match status" value="1"/>
</dbReference>
<keyword evidence="13 14" id="KW-0472">Membrane</keyword>
<dbReference type="CDD" id="cd00082">
    <property type="entry name" value="HisKA"/>
    <property type="match status" value="1"/>
</dbReference>
<dbReference type="SMART" id="SM00388">
    <property type="entry name" value="HisKA"/>
    <property type="match status" value="1"/>
</dbReference>
<dbReference type="Gene3D" id="3.30.565.10">
    <property type="entry name" value="Histidine kinase-like ATPase, C-terminal domain"/>
    <property type="match status" value="1"/>
</dbReference>
<evidence type="ECO:0000256" key="7">
    <source>
        <dbReference type="ARBA" id="ARBA00022692"/>
    </source>
</evidence>
<dbReference type="SMART" id="SM00387">
    <property type="entry name" value="HATPase_c"/>
    <property type="match status" value="1"/>
</dbReference>
<dbReference type="FunFam" id="1.10.287.130:FF:000001">
    <property type="entry name" value="Two-component sensor histidine kinase"/>
    <property type="match status" value="1"/>
</dbReference>
<dbReference type="FunFam" id="3.30.565.10:FF:000006">
    <property type="entry name" value="Sensor histidine kinase WalK"/>
    <property type="match status" value="1"/>
</dbReference>
<dbReference type="Gene3D" id="1.10.287.130">
    <property type="match status" value="1"/>
</dbReference>
<evidence type="ECO:0000256" key="14">
    <source>
        <dbReference type="SAM" id="Phobius"/>
    </source>
</evidence>
<evidence type="ECO:0000256" key="11">
    <source>
        <dbReference type="ARBA" id="ARBA00022989"/>
    </source>
</evidence>
<keyword evidence="5" id="KW-0597">Phosphoprotein</keyword>
<evidence type="ECO:0000256" key="8">
    <source>
        <dbReference type="ARBA" id="ARBA00022741"/>
    </source>
</evidence>
<keyword evidence="12" id="KW-0902">Two-component regulatory system</keyword>
<keyword evidence="11 14" id="KW-1133">Transmembrane helix</keyword>
<comment type="subcellular location">
    <subcellularLocation>
        <location evidence="2">Cell membrane</location>
        <topology evidence="2">Multi-pass membrane protein</topology>
    </subcellularLocation>
</comment>
<gene>
    <name evidence="17" type="ORF">FHR92_002483</name>
</gene>
<organism evidence="17 18">
    <name type="scientific">Fontibacillus solani</name>
    <dbReference type="NCBI Taxonomy" id="1572857"/>
    <lineage>
        <taxon>Bacteria</taxon>
        <taxon>Bacillati</taxon>
        <taxon>Bacillota</taxon>
        <taxon>Bacilli</taxon>
        <taxon>Bacillales</taxon>
        <taxon>Paenibacillaceae</taxon>
        <taxon>Fontibacillus</taxon>
    </lineage>
</organism>
<reference evidence="17 18" key="1">
    <citation type="submission" date="2020-08" db="EMBL/GenBank/DDBJ databases">
        <title>Genomic Encyclopedia of Type Strains, Phase III (KMG-III): the genomes of soil and plant-associated and newly described type strains.</title>
        <authorList>
            <person name="Whitman W."/>
        </authorList>
    </citation>
    <scope>NUCLEOTIDE SEQUENCE [LARGE SCALE GENOMIC DNA]</scope>
    <source>
        <strain evidence="17 18">CECT 8693</strain>
    </source>
</reference>
<dbReference type="RefSeq" id="WP_182535890.1">
    <property type="nucleotide sequence ID" value="NZ_JACJIP010000014.1"/>
</dbReference>
<keyword evidence="7 14" id="KW-0812">Transmembrane</keyword>
<dbReference type="PRINTS" id="PR00344">
    <property type="entry name" value="BCTRLSENSOR"/>
</dbReference>
<evidence type="ECO:0000313" key="18">
    <source>
        <dbReference type="Proteomes" id="UP000567067"/>
    </source>
</evidence>
<dbReference type="SUPFAM" id="SSF55874">
    <property type="entry name" value="ATPase domain of HSP90 chaperone/DNA topoisomerase II/histidine kinase"/>
    <property type="match status" value="1"/>
</dbReference>
<name>A0A7W3STJ9_9BACL</name>
<evidence type="ECO:0000256" key="3">
    <source>
        <dbReference type="ARBA" id="ARBA00012438"/>
    </source>
</evidence>
<evidence type="ECO:0000256" key="1">
    <source>
        <dbReference type="ARBA" id="ARBA00000085"/>
    </source>
</evidence>
<evidence type="ECO:0000256" key="2">
    <source>
        <dbReference type="ARBA" id="ARBA00004651"/>
    </source>
</evidence>
<dbReference type="InterPro" id="IPR050398">
    <property type="entry name" value="HssS/ArlS-like"/>
</dbReference>
<dbReference type="InterPro" id="IPR005467">
    <property type="entry name" value="His_kinase_dom"/>
</dbReference>
<dbReference type="Pfam" id="PF00672">
    <property type="entry name" value="HAMP"/>
    <property type="match status" value="1"/>
</dbReference>
<dbReference type="Pfam" id="PF02518">
    <property type="entry name" value="HATPase_c"/>
    <property type="match status" value="1"/>
</dbReference>
<dbReference type="SMART" id="SM00304">
    <property type="entry name" value="HAMP"/>
    <property type="match status" value="1"/>
</dbReference>
<dbReference type="InterPro" id="IPR003660">
    <property type="entry name" value="HAMP_dom"/>
</dbReference>
<evidence type="ECO:0000256" key="10">
    <source>
        <dbReference type="ARBA" id="ARBA00022840"/>
    </source>
</evidence>
<comment type="caution">
    <text evidence="17">The sequence shown here is derived from an EMBL/GenBank/DDBJ whole genome shotgun (WGS) entry which is preliminary data.</text>
</comment>